<dbReference type="EMBL" id="CP092875">
    <property type="protein sequence ID" value="UYV76047.1"/>
    <property type="molecule type" value="Genomic_DNA"/>
</dbReference>
<dbReference type="PROSITE" id="PS51352">
    <property type="entry name" value="THIOREDOXIN_2"/>
    <property type="match status" value="1"/>
</dbReference>
<name>A0ABY6L4I3_9ARAC</name>
<dbReference type="SUPFAM" id="SSF52833">
    <property type="entry name" value="Thioredoxin-like"/>
    <property type="match status" value="3"/>
</dbReference>
<gene>
    <name evidence="2" type="ORF">LAZ67_13002328</name>
</gene>
<organism evidence="2 3">
    <name type="scientific">Cordylochernes scorpioides</name>
    <dbReference type="NCBI Taxonomy" id="51811"/>
    <lineage>
        <taxon>Eukaryota</taxon>
        <taxon>Metazoa</taxon>
        <taxon>Ecdysozoa</taxon>
        <taxon>Arthropoda</taxon>
        <taxon>Chelicerata</taxon>
        <taxon>Arachnida</taxon>
        <taxon>Pseudoscorpiones</taxon>
        <taxon>Cheliferoidea</taxon>
        <taxon>Chernetidae</taxon>
        <taxon>Cordylochernes</taxon>
    </lineage>
</organism>
<evidence type="ECO:0000313" key="2">
    <source>
        <dbReference type="EMBL" id="UYV76047.1"/>
    </source>
</evidence>
<dbReference type="Proteomes" id="UP001235939">
    <property type="component" value="Chromosome 13"/>
</dbReference>
<sequence length="521" mass="60293">MRLNEEVLTGDLMEEEDLLDWFITQLEPNRIEEVTANALDRLVRQNEHVAVLFYKRQSEECAAALRRLEQIDDETDEEHIVFVKTEDPKAASKHRVQSLPQLVFFEHSIPYPYTGDLTQEGQVLDWILQQKSNEEIEEVTSSMLGELLDTYNNLVVLFYDSSSTRSKEVLQELENIDGKMAMPFVKLEDMTVAREYGVRDELPALIYFEEGVPSVYEGREFETTQAVVATGDCSNEEEVLEWLVKQHAEDSIEEITEEILEDLIIDREYVLVLFAPDDCGKECDDILLELENIDDDLDQYGTLLVTTSDVRLLRRQVSPSVSLPALVMFRHGEPMLYHGDLMNEDKILAWATSDEVLDQPGKIDEVQKKLLEKMLNLTDFLVVYFYSPRCSECERALRSLERVDDQLDNTDLNMVKVSDPKVINQYNIRVFPSLTFFKNKMPVFYDGLTFAWFPDQEKDDILRGLEAIYEDLEKYELKLVKTNVVSIAEELGFTEFPCLVYFENKMPSIYADGALPSEMFR</sequence>
<feature type="domain" description="Thioredoxin" evidence="1">
    <location>
        <begin position="345"/>
        <end position="470"/>
    </location>
</feature>
<reference evidence="2 3" key="1">
    <citation type="submission" date="2022-01" db="EMBL/GenBank/DDBJ databases">
        <title>A chromosomal length assembly of Cordylochernes scorpioides.</title>
        <authorList>
            <person name="Zeh D."/>
            <person name="Zeh J."/>
        </authorList>
    </citation>
    <scope>NUCLEOTIDE SEQUENCE [LARGE SCALE GENOMIC DNA]</scope>
    <source>
        <strain evidence="2">IN4F17</strain>
        <tissue evidence="2">Whole Body</tissue>
    </source>
</reference>
<dbReference type="InterPro" id="IPR036249">
    <property type="entry name" value="Thioredoxin-like_sf"/>
</dbReference>
<accession>A0ABY6L4I3</accession>
<evidence type="ECO:0000259" key="1">
    <source>
        <dbReference type="PROSITE" id="PS51352"/>
    </source>
</evidence>
<evidence type="ECO:0000313" key="3">
    <source>
        <dbReference type="Proteomes" id="UP001235939"/>
    </source>
</evidence>
<dbReference type="CDD" id="cd02961">
    <property type="entry name" value="PDI_a_family"/>
    <property type="match status" value="1"/>
</dbReference>
<dbReference type="PANTHER" id="PTHR19991">
    <property type="entry name" value="L 2 01289"/>
    <property type="match status" value="1"/>
</dbReference>
<dbReference type="InterPro" id="IPR013766">
    <property type="entry name" value="Thioredoxin_domain"/>
</dbReference>
<protein>
    <recommendedName>
        <fullName evidence="1">Thioredoxin domain-containing protein</fullName>
    </recommendedName>
</protein>
<proteinExistence type="predicted"/>
<keyword evidence="3" id="KW-1185">Reference proteome</keyword>
<dbReference type="Pfam" id="PF00085">
    <property type="entry name" value="Thioredoxin"/>
    <property type="match status" value="1"/>
</dbReference>
<dbReference type="PANTHER" id="PTHR19991:SF3">
    <property type="entry name" value="LETHAL (2) 01289, ISOFORM F"/>
    <property type="match status" value="1"/>
</dbReference>
<dbReference type="Gene3D" id="3.40.30.10">
    <property type="entry name" value="Glutaredoxin"/>
    <property type="match status" value="3"/>
</dbReference>